<dbReference type="SUPFAM" id="SSF52540">
    <property type="entry name" value="P-loop containing nucleoside triphosphate hydrolases"/>
    <property type="match status" value="1"/>
</dbReference>
<keyword evidence="7" id="KW-0067">ATP-binding</keyword>
<keyword evidence="3" id="KW-0813">Transport</keyword>
<proteinExistence type="inferred from homology"/>
<keyword evidence="9" id="KW-0406">Ion transport</keyword>
<evidence type="ECO:0000256" key="10">
    <source>
        <dbReference type="ARBA" id="ARBA00023136"/>
    </source>
</evidence>
<keyword evidence="5" id="KW-0410">Iron transport</keyword>
<evidence type="ECO:0000313" key="12">
    <source>
        <dbReference type="EMBL" id="RXJ73921.1"/>
    </source>
</evidence>
<keyword evidence="6" id="KW-0547">Nucleotide-binding</keyword>
<evidence type="ECO:0000256" key="8">
    <source>
        <dbReference type="ARBA" id="ARBA00023004"/>
    </source>
</evidence>
<dbReference type="GO" id="GO:0005886">
    <property type="term" value="C:plasma membrane"/>
    <property type="evidence" value="ECO:0007669"/>
    <property type="project" value="UniProtKB-SubCell"/>
</dbReference>
<dbReference type="GO" id="GO:0006826">
    <property type="term" value="P:iron ion transport"/>
    <property type="evidence" value="ECO:0007669"/>
    <property type="project" value="UniProtKB-KW"/>
</dbReference>
<dbReference type="PROSITE" id="PS50893">
    <property type="entry name" value="ABC_TRANSPORTER_2"/>
    <property type="match status" value="1"/>
</dbReference>
<evidence type="ECO:0000256" key="6">
    <source>
        <dbReference type="ARBA" id="ARBA00022741"/>
    </source>
</evidence>
<dbReference type="PROSITE" id="PS00211">
    <property type="entry name" value="ABC_TRANSPORTER_1"/>
    <property type="match status" value="1"/>
</dbReference>
<accession>A0A4Q0YXX3</accession>
<keyword evidence="10" id="KW-0472">Membrane</keyword>
<dbReference type="RefSeq" id="WP_129121595.1">
    <property type="nucleotide sequence ID" value="NZ_PEIB01000005.1"/>
</dbReference>
<keyword evidence="8" id="KW-0408">Iron</keyword>
<keyword evidence="13" id="KW-1185">Reference proteome</keyword>
<evidence type="ECO:0000256" key="9">
    <source>
        <dbReference type="ARBA" id="ARBA00023065"/>
    </source>
</evidence>
<dbReference type="OrthoDB" id="5292475at2"/>
<dbReference type="InterPro" id="IPR027417">
    <property type="entry name" value="P-loop_NTPase"/>
</dbReference>
<evidence type="ECO:0000256" key="3">
    <source>
        <dbReference type="ARBA" id="ARBA00022448"/>
    </source>
</evidence>
<evidence type="ECO:0000256" key="7">
    <source>
        <dbReference type="ARBA" id="ARBA00022840"/>
    </source>
</evidence>
<evidence type="ECO:0000313" key="13">
    <source>
        <dbReference type="Proteomes" id="UP000290287"/>
    </source>
</evidence>
<reference evidence="12 13" key="1">
    <citation type="submission" date="2017-10" db="EMBL/GenBank/DDBJ databases">
        <title>Nyctiphanis sp. nov., isolated from the stomach of the euphausiid Nyctiphanes simplex (Hansen, 1911) in the Gulf of California.</title>
        <authorList>
            <person name="Gomez-Gil B."/>
            <person name="Aguilar-Mendez M."/>
            <person name="Lopez-Cortes A."/>
            <person name="Gomez-Gutierrez J."/>
            <person name="Roque A."/>
            <person name="Lang E."/>
            <person name="Gonzalez-Castillo A."/>
        </authorList>
    </citation>
    <scope>NUCLEOTIDE SEQUENCE [LARGE SCALE GENOMIC DNA]</scope>
    <source>
        <strain evidence="12 13">CAIM 600</strain>
    </source>
</reference>
<evidence type="ECO:0000259" key="11">
    <source>
        <dbReference type="PROSITE" id="PS50893"/>
    </source>
</evidence>
<name>A0A4Q0YXX3_9GAMM</name>
<gene>
    <name evidence="12" type="ORF">CS022_06450</name>
</gene>
<dbReference type="InterPro" id="IPR051535">
    <property type="entry name" value="Siderophore_ABC-ATPase"/>
</dbReference>
<dbReference type="InterPro" id="IPR017871">
    <property type="entry name" value="ABC_transporter-like_CS"/>
</dbReference>
<dbReference type="PANTHER" id="PTHR42771">
    <property type="entry name" value="IRON(3+)-HYDROXAMATE IMPORT ATP-BINDING PROTEIN FHUC"/>
    <property type="match status" value="1"/>
</dbReference>
<evidence type="ECO:0000256" key="4">
    <source>
        <dbReference type="ARBA" id="ARBA00022475"/>
    </source>
</evidence>
<dbReference type="CDD" id="cd03214">
    <property type="entry name" value="ABC_Iron-Siderophores_B12_Hemin"/>
    <property type="match status" value="1"/>
</dbReference>
<dbReference type="GO" id="GO:0005524">
    <property type="term" value="F:ATP binding"/>
    <property type="evidence" value="ECO:0007669"/>
    <property type="project" value="UniProtKB-KW"/>
</dbReference>
<organism evidence="12 13">
    <name type="scientific">Veronia nyctiphanis</name>
    <dbReference type="NCBI Taxonomy" id="1278244"/>
    <lineage>
        <taxon>Bacteria</taxon>
        <taxon>Pseudomonadati</taxon>
        <taxon>Pseudomonadota</taxon>
        <taxon>Gammaproteobacteria</taxon>
        <taxon>Vibrionales</taxon>
        <taxon>Vibrionaceae</taxon>
        <taxon>Veronia</taxon>
    </lineage>
</organism>
<dbReference type="FunFam" id="3.40.50.300:FF:000134">
    <property type="entry name" value="Iron-enterobactin ABC transporter ATP-binding protein"/>
    <property type="match status" value="1"/>
</dbReference>
<dbReference type="SMART" id="SM00382">
    <property type="entry name" value="AAA"/>
    <property type="match status" value="1"/>
</dbReference>
<dbReference type="InterPro" id="IPR003439">
    <property type="entry name" value="ABC_transporter-like_ATP-bd"/>
</dbReference>
<keyword evidence="4" id="KW-1003">Cell membrane</keyword>
<dbReference type="Proteomes" id="UP000290287">
    <property type="component" value="Unassembled WGS sequence"/>
</dbReference>
<dbReference type="EMBL" id="PEIB01000005">
    <property type="protein sequence ID" value="RXJ73921.1"/>
    <property type="molecule type" value="Genomic_DNA"/>
</dbReference>
<dbReference type="Pfam" id="PF00005">
    <property type="entry name" value="ABC_tran"/>
    <property type="match status" value="1"/>
</dbReference>
<comment type="similarity">
    <text evidence="2">Belongs to the ABC transporter superfamily.</text>
</comment>
<sequence length="255" mass="28328">MFQLVDITVNRDKKDILSVASLAIPTDRVTVILGQNGSGKSTLAHLLAGQNTPDTGQVLLNQKEIRSLSKREVAKQVAFLPQHLPQAAGLSVRELVKLGRFPWQGVFGRMQPEDTKAVDGAIKATQMERYADYAAEYLSGGERQRAWVSMLIAQDSPVLILDEPTSALDIQHQYHLLKLLTQFSKQQSKGVIVILHDLNLALRYAHHVIALKQGTVVFSGDSEEVLNEAQLSDLYDTRIQLIDHPEQHHKVAIVC</sequence>
<comment type="subcellular location">
    <subcellularLocation>
        <location evidence="1">Cell membrane</location>
        <topology evidence="1">Peripheral membrane protein</topology>
    </subcellularLocation>
</comment>
<protein>
    <submittedName>
        <fullName evidence="12">ABC transporter</fullName>
    </submittedName>
</protein>
<dbReference type="InterPro" id="IPR003593">
    <property type="entry name" value="AAA+_ATPase"/>
</dbReference>
<comment type="caution">
    <text evidence="12">The sequence shown here is derived from an EMBL/GenBank/DDBJ whole genome shotgun (WGS) entry which is preliminary data.</text>
</comment>
<evidence type="ECO:0000256" key="2">
    <source>
        <dbReference type="ARBA" id="ARBA00005417"/>
    </source>
</evidence>
<evidence type="ECO:0000256" key="5">
    <source>
        <dbReference type="ARBA" id="ARBA00022496"/>
    </source>
</evidence>
<dbReference type="Gene3D" id="3.40.50.300">
    <property type="entry name" value="P-loop containing nucleotide triphosphate hydrolases"/>
    <property type="match status" value="1"/>
</dbReference>
<dbReference type="AlphaFoldDB" id="A0A4Q0YXX3"/>
<evidence type="ECO:0000256" key="1">
    <source>
        <dbReference type="ARBA" id="ARBA00004202"/>
    </source>
</evidence>
<feature type="domain" description="ABC transporter" evidence="11">
    <location>
        <begin position="2"/>
        <end position="238"/>
    </location>
</feature>
<dbReference type="GO" id="GO:0016887">
    <property type="term" value="F:ATP hydrolysis activity"/>
    <property type="evidence" value="ECO:0007669"/>
    <property type="project" value="InterPro"/>
</dbReference>
<dbReference type="PANTHER" id="PTHR42771:SF2">
    <property type="entry name" value="IRON(3+)-HYDROXAMATE IMPORT ATP-BINDING PROTEIN FHUC"/>
    <property type="match status" value="1"/>
</dbReference>